<protein>
    <submittedName>
        <fullName evidence="1">Uncharacterized protein</fullName>
    </submittedName>
</protein>
<organism evidence="1">
    <name type="scientific">marine sediment metagenome</name>
    <dbReference type="NCBI Taxonomy" id="412755"/>
    <lineage>
        <taxon>unclassified sequences</taxon>
        <taxon>metagenomes</taxon>
        <taxon>ecological metagenomes</taxon>
    </lineage>
</organism>
<gene>
    <name evidence="1" type="ORF">LCGC14_1453840</name>
</gene>
<comment type="caution">
    <text evidence="1">The sequence shown here is derived from an EMBL/GenBank/DDBJ whole genome shotgun (WGS) entry which is preliminary data.</text>
</comment>
<feature type="non-terminal residue" evidence="1">
    <location>
        <position position="1"/>
    </location>
</feature>
<name>A0A0F9JH06_9ZZZZ</name>
<dbReference type="EMBL" id="LAZR01010041">
    <property type="protein sequence ID" value="KKM69144.1"/>
    <property type="molecule type" value="Genomic_DNA"/>
</dbReference>
<reference evidence="1" key="1">
    <citation type="journal article" date="2015" name="Nature">
        <title>Complex archaea that bridge the gap between prokaryotes and eukaryotes.</title>
        <authorList>
            <person name="Spang A."/>
            <person name="Saw J.H."/>
            <person name="Jorgensen S.L."/>
            <person name="Zaremba-Niedzwiedzka K."/>
            <person name="Martijn J."/>
            <person name="Lind A.E."/>
            <person name="van Eijk R."/>
            <person name="Schleper C."/>
            <person name="Guy L."/>
            <person name="Ettema T.J."/>
        </authorList>
    </citation>
    <scope>NUCLEOTIDE SEQUENCE</scope>
</reference>
<accession>A0A0F9JH06</accession>
<sequence>SINLIHNYSFLSYSTEFQFKNIDNCCLEKVIRTGGMCPRYFYDLYDTEGNFSARGITRAFSWVLIDKRKPKIDIYDYQDNFIGMIESKFQKDFNLQFNFYNAQHHLAAIAYINKEMQEIIIVSPDDPNQIFSKFTGQSGFEEDVFLNISFTSECCPIDNRIIKIFASLLADFYDNFIHTTELSDAKLEMFSSIMQIITTILGVGDDS</sequence>
<proteinExistence type="predicted"/>
<evidence type="ECO:0000313" key="1">
    <source>
        <dbReference type="EMBL" id="KKM69144.1"/>
    </source>
</evidence>
<dbReference type="AlphaFoldDB" id="A0A0F9JH06"/>